<dbReference type="PANTHER" id="PTHR21581">
    <property type="entry name" value="D-ALANYL-D-ALANINE CARBOXYPEPTIDASE"/>
    <property type="match status" value="1"/>
</dbReference>
<evidence type="ECO:0000256" key="8">
    <source>
        <dbReference type="ARBA" id="ARBA00022801"/>
    </source>
</evidence>
<dbReference type="PRINTS" id="PR00725">
    <property type="entry name" value="DADACBPTASE1"/>
</dbReference>
<dbReference type="GO" id="GO:0006508">
    <property type="term" value="P:proteolysis"/>
    <property type="evidence" value="ECO:0007669"/>
    <property type="project" value="UniProtKB-KW"/>
</dbReference>
<evidence type="ECO:0000256" key="5">
    <source>
        <dbReference type="ARBA" id="ARBA00022645"/>
    </source>
</evidence>
<evidence type="ECO:0000256" key="12">
    <source>
        <dbReference type="ARBA" id="ARBA00034000"/>
    </source>
</evidence>
<evidence type="ECO:0000256" key="16">
    <source>
        <dbReference type="SAM" id="SignalP"/>
    </source>
</evidence>
<dbReference type="GO" id="GO:0008360">
    <property type="term" value="P:regulation of cell shape"/>
    <property type="evidence" value="ECO:0007669"/>
    <property type="project" value="UniProtKB-KW"/>
</dbReference>
<evidence type="ECO:0000256" key="11">
    <source>
        <dbReference type="ARBA" id="ARBA00023316"/>
    </source>
</evidence>
<evidence type="ECO:0000256" key="4">
    <source>
        <dbReference type="ARBA" id="ARBA00012448"/>
    </source>
</evidence>
<dbReference type="PANTHER" id="PTHR21581:SF6">
    <property type="entry name" value="TRAFFICKING PROTEIN PARTICLE COMPLEX SUBUNIT 12"/>
    <property type="match status" value="1"/>
</dbReference>
<evidence type="ECO:0000256" key="2">
    <source>
        <dbReference type="ARBA" id="ARBA00004752"/>
    </source>
</evidence>
<dbReference type="AlphaFoldDB" id="A0A1Y1QJ12"/>
<dbReference type="InterPro" id="IPR015956">
    <property type="entry name" value="Peniciliin-bd_prot_C_sf"/>
</dbReference>
<dbReference type="InterPro" id="IPR018044">
    <property type="entry name" value="Peptidase_S11"/>
</dbReference>
<evidence type="ECO:0000313" key="19">
    <source>
        <dbReference type="Proteomes" id="UP000192491"/>
    </source>
</evidence>
<dbReference type="STRING" id="1123401.GCA_000621325_03260"/>
<dbReference type="InterPro" id="IPR012338">
    <property type="entry name" value="Beta-lactam/transpept-like"/>
</dbReference>
<feature type="binding site" evidence="14">
    <location>
        <position position="261"/>
    </location>
    <ligand>
        <name>substrate</name>
    </ligand>
</feature>
<reference evidence="18 19" key="1">
    <citation type="submission" date="2017-01" db="EMBL/GenBank/DDBJ databases">
        <title>Novel large sulfur bacteria in the metagenomes of groundwater-fed chemosynthetic microbial mats in the Lake Huron basin.</title>
        <authorList>
            <person name="Sharrar A.M."/>
            <person name="Flood B.E."/>
            <person name="Bailey J.V."/>
            <person name="Jones D.S."/>
            <person name="Biddanda B."/>
            <person name="Ruberg S.A."/>
            <person name="Marcus D.N."/>
            <person name="Dick G.J."/>
        </authorList>
    </citation>
    <scope>NUCLEOTIDE SEQUENCE [LARGE SCALE GENOMIC DNA]</scope>
    <source>
        <strain evidence="18">A8</strain>
    </source>
</reference>
<evidence type="ECO:0000256" key="3">
    <source>
        <dbReference type="ARBA" id="ARBA00007164"/>
    </source>
</evidence>
<dbReference type="Proteomes" id="UP000192491">
    <property type="component" value="Unassembled WGS sequence"/>
</dbReference>
<proteinExistence type="inferred from homology"/>
<dbReference type="UniPathway" id="UPA00219"/>
<dbReference type="Gene3D" id="3.40.710.10">
    <property type="entry name" value="DD-peptidase/beta-lactamase superfamily"/>
    <property type="match status" value="1"/>
</dbReference>
<dbReference type="Pfam" id="PF07943">
    <property type="entry name" value="PBP5_C"/>
    <property type="match status" value="1"/>
</dbReference>
<dbReference type="InterPro" id="IPR037167">
    <property type="entry name" value="Peptidase_S11_C_sf"/>
</dbReference>
<dbReference type="EMBL" id="MTEJ01000234">
    <property type="protein sequence ID" value="OQX06666.1"/>
    <property type="molecule type" value="Genomic_DNA"/>
</dbReference>
<dbReference type="EC" id="3.4.16.4" evidence="4"/>
<keyword evidence="9" id="KW-0133">Cell shape</keyword>
<evidence type="ECO:0000256" key="13">
    <source>
        <dbReference type="PIRSR" id="PIRSR618044-1"/>
    </source>
</evidence>
<evidence type="ECO:0000256" key="1">
    <source>
        <dbReference type="ARBA" id="ARBA00003217"/>
    </source>
</evidence>
<keyword evidence="11" id="KW-0961">Cell wall biogenesis/degradation</keyword>
<name>A0A1Y1QJ12_9GAMM</name>
<evidence type="ECO:0000256" key="10">
    <source>
        <dbReference type="ARBA" id="ARBA00022984"/>
    </source>
</evidence>
<dbReference type="GO" id="GO:0071555">
    <property type="term" value="P:cell wall organization"/>
    <property type="evidence" value="ECO:0007669"/>
    <property type="project" value="UniProtKB-KW"/>
</dbReference>
<evidence type="ECO:0000259" key="17">
    <source>
        <dbReference type="SMART" id="SM00936"/>
    </source>
</evidence>
<feature type="active site" description="Acyl-ester intermediate" evidence="13">
    <location>
        <position position="99"/>
    </location>
</feature>
<evidence type="ECO:0000313" key="18">
    <source>
        <dbReference type="EMBL" id="OQX06666.1"/>
    </source>
</evidence>
<feature type="signal peptide" evidence="16">
    <location>
        <begin position="1"/>
        <end position="22"/>
    </location>
</feature>
<dbReference type="SMART" id="SM00936">
    <property type="entry name" value="PBP5_C"/>
    <property type="match status" value="1"/>
</dbReference>
<evidence type="ECO:0000256" key="15">
    <source>
        <dbReference type="RuleBase" id="RU004016"/>
    </source>
</evidence>
<keyword evidence="5 18" id="KW-0121">Carboxypeptidase</keyword>
<feature type="domain" description="Peptidase S11 D-Ala-D-Ala carboxypeptidase A C-terminal" evidence="17">
    <location>
        <begin position="311"/>
        <end position="403"/>
    </location>
</feature>
<comment type="pathway">
    <text evidence="2">Cell wall biogenesis; peptidoglycan biosynthesis.</text>
</comment>
<accession>A0A1Y1QJ12</accession>
<sequence length="420" mass="46079">MLIRILTPLLLAGLLAGNMAVAAEEKAAAPVAAVTAAAGEPAPSDMSTAPYNDPSIPPEIIALAPGVPELEAKSYLLFDFQSGEELAGFNPGMRVEPASITKLMTAYLIYQDLGNAKVKLEDEVLISEKAWKMEGSRMFVELGKKIPFEKLLKGMIIQSGNDAAMALVEHVGGSEEAFVQRMNQAAAELGMSDTRYMNATGWPAKDHYTTARDIVKLVKALINEFPDRYKLYSEKEFSYNNIKQQNRNRLLFRDPTVDGLKTGHTESAGYCLVASAKRDTMRLVSVVLGTKSEEARANVSQQLLEYGFRTFETHQLYKAGAVLANVRVWKGDKTDVPAGTIDDLFVSIAKGRYEQLKGGMQLDKGIDAPIKRGDVLGKVIITDQELGKVVKETPLLALEDVNEGGWWRQMMDGIQKLFAD</sequence>
<dbReference type="SUPFAM" id="SSF69189">
    <property type="entry name" value="Penicillin-binding protein associated domain"/>
    <property type="match status" value="1"/>
</dbReference>
<keyword evidence="10" id="KW-0573">Peptidoglycan synthesis</keyword>
<dbReference type="GO" id="GO:0009002">
    <property type="term" value="F:serine-type D-Ala-D-Ala carboxypeptidase activity"/>
    <property type="evidence" value="ECO:0007669"/>
    <property type="project" value="UniProtKB-EC"/>
</dbReference>
<feature type="active site" description="Proton acceptor" evidence="13">
    <location>
        <position position="102"/>
    </location>
</feature>
<organism evidence="18 19">
    <name type="scientific">Thiothrix lacustris</name>
    <dbReference type="NCBI Taxonomy" id="525917"/>
    <lineage>
        <taxon>Bacteria</taxon>
        <taxon>Pseudomonadati</taxon>
        <taxon>Pseudomonadota</taxon>
        <taxon>Gammaproteobacteria</taxon>
        <taxon>Thiotrichales</taxon>
        <taxon>Thiotrichaceae</taxon>
        <taxon>Thiothrix</taxon>
    </lineage>
</organism>
<evidence type="ECO:0000256" key="6">
    <source>
        <dbReference type="ARBA" id="ARBA00022670"/>
    </source>
</evidence>
<dbReference type="Pfam" id="PF00768">
    <property type="entry name" value="Peptidase_S11"/>
    <property type="match status" value="1"/>
</dbReference>
<feature type="chain" id="PRO_5012101325" description="serine-type D-Ala-D-Ala carboxypeptidase" evidence="16">
    <location>
        <begin position="23"/>
        <end position="420"/>
    </location>
</feature>
<evidence type="ECO:0000256" key="14">
    <source>
        <dbReference type="PIRSR" id="PIRSR618044-2"/>
    </source>
</evidence>
<comment type="similarity">
    <text evidence="3 15">Belongs to the peptidase S11 family.</text>
</comment>
<keyword evidence="8" id="KW-0378">Hydrolase</keyword>
<gene>
    <name evidence="18" type="ORF">BWK73_30160</name>
</gene>
<comment type="function">
    <text evidence="1">Removes C-terminal D-alanyl residues from sugar-peptide cell wall precursors.</text>
</comment>
<dbReference type="InterPro" id="IPR001967">
    <property type="entry name" value="Peptidase_S11_N"/>
</dbReference>
<protein>
    <recommendedName>
        <fullName evidence="4">serine-type D-Ala-D-Ala carboxypeptidase</fullName>
        <ecNumber evidence="4">3.4.16.4</ecNumber>
    </recommendedName>
</protein>
<dbReference type="Gene3D" id="2.60.410.10">
    <property type="entry name" value="D-Ala-D-Ala carboxypeptidase, C-terminal domain"/>
    <property type="match status" value="1"/>
</dbReference>
<dbReference type="GO" id="GO:0009252">
    <property type="term" value="P:peptidoglycan biosynthetic process"/>
    <property type="evidence" value="ECO:0007669"/>
    <property type="project" value="UniProtKB-UniPathway"/>
</dbReference>
<feature type="active site" evidence="13">
    <location>
        <position position="159"/>
    </location>
</feature>
<comment type="catalytic activity">
    <reaction evidence="12">
        <text>Preferential cleavage: (Ac)2-L-Lys-D-Ala-|-D-Ala. Also transpeptidation of peptidyl-alanyl moieties that are N-acyl substituents of D-alanine.</text>
        <dbReference type="EC" id="3.4.16.4"/>
    </reaction>
</comment>
<keyword evidence="6" id="KW-0645">Protease</keyword>
<evidence type="ECO:0000256" key="9">
    <source>
        <dbReference type="ARBA" id="ARBA00022960"/>
    </source>
</evidence>
<dbReference type="InterPro" id="IPR012907">
    <property type="entry name" value="Peptidase_S11_C"/>
</dbReference>
<comment type="caution">
    <text evidence="18">The sequence shown here is derived from an EMBL/GenBank/DDBJ whole genome shotgun (WGS) entry which is preliminary data.</text>
</comment>
<dbReference type="SUPFAM" id="SSF56601">
    <property type="entry name" value="beta-lactamase/transpeptidase-like"/>
    <property type="match status" value="1"/>
</dbReference>
<keyword evidence="7 16" id="KW-0732">Signal</keyword>
<evidence type="ECO:0000256" key="7">
    <source>
        <dbReference type="ARBA" id="ARBA00022729"/>
    </source>
</evidence>